<protein>
    <submittedName>
        <fullName evidence="3">Uncharacterized protein</fullName>
    </submittedName>
</protein>
<evidence type="ECO:0000313" key="3">
    <source>
        <dbReference type="EMBL" id="SMO83801.1"/>
    </source>
</evidence>
<feature type="coiled-coil region" evidence="1">
    <location>
        <begin position="341"/>
        <end position="370"/>
    </location>
</feature>
<evidence type="ECO:0000256" key="2">
    <source>
        <dbReference type="SAM" id="Phobius"/>
    </source>
</evidence>
<organism evidence="3 4">
    <name type="scientific">Flavobacterium resistens</name>
    <dbReference type="NCBI Taxonomy" id="443612"/>
    <lineage>
        <taxon>Bacteria</taxon>
        <taxon>Pseudomonadati</taxon>
        <taxon>Bacteroidota</taxon>
        <taxon>Flavobacteriia</taxon>
        <taxon>Flavobacteriales</taxon>
        <taxon>Flavobacteriaceae</taxon>
        <taxon>Flavobacterium</taxon>
    </lineage>
</organism>
<keyword evidence="2" id="KW-0812">Transmembrane</keyword>
<dbReference type="Proteomes" id="UP000317289">
    <property type="component" value="Unassembled WGS sequence"/>
</dbReference>
<keyword evidence="2" id="KW-1133">Transmembrane helix</keyword>
<dbReference type="EMBL" id="FXTA01000005">
    <property type="protein sequence ID" value="SMO83801.1"/>
    <property type="molecule type" value="Genomic_DNA"/>
</dbReference>
<keyword evidence="2" id="KW-0472">Membrane</keyword>
<evidence type="ECO:0000256" key="1">
    <source>
        <dbReference type="SAM" id="Coils"/>
    </source>
</evidence>
<dbReference type="SUPFAM" id="SSF55874">
    <property type="entry name" value="ATPase domain of HSP90 chaperone/DNA topoisomerase II/histidine kinase"/>
    <property type="match status" value="1"/>
</dbReference>
<name>A0A521EK16_9FLAO</name>
<sequence length="595" mass="70232">MIKNLIRFLRKKHIAFYLLFFSIVLATIFSIQFSQAKSLQIKYIQKDRTAEIKQMQDKAFIFFNSGKHDSAFFYFNKTQLLCEPKTDYADYYVESLNYMVEILQRYGNYYEAETTLIKAFPYLEKTTNIKYAVNSYTFMGYNYLYTYDYEKALYYHKKALKKAVSTFRKSRILSEIAFVYMQQKKYQEAINLLEPIVKYKIEDKITPSKTNYQRAAILYNLGLSYLYLGNHKEQAFKCFDESLKITLTLNDDYELIGSYHAFYKYYEKYNNPELKKINAEKAYYCAKRAKSSTNEINMLAQLIEADDAKNSKKYWKIYIRKIDSLIVNRKKAKNQFADVIYNSKKDKDENLELKNQKAEKELQLERQKNRNIILYISIIFVLSAFLFLFFHLFKKSKKEKNEAIYTSETRISKKLDTELANDLYQTLILIKKGSLEQNENKNQLLNNLEKIYSKTRNISKENSFITTDENYPSELKEMISGYKTDKVNILLQGFDTVRWNQIEKNKKIILYRVLQEMFRNMKNHSEASLASVTLKISNNILTVSYADNGIGTTKSSLILQNGLQNVENRIKTIKGTITFDKNSDKGFKVSFTFPI</sequence>
<gene>
    <name evidence="3" type="ORF">SAMN06265349_1059</name>
</gene>
<evidence type="ECO:0000313" key="4">
    <source>
        <dbReference type="Proteomes" id="UP000317289"/>
    </source>
</evidence>
<dbReference type="InterPro" id="IPR019734">
    <property type="entry name" value="TPR_rpt"/>
</dbReference>
<dbReference type="SUPFAM" id="SSF48452">
    <property type="entry name" value="TPR-like"/>
    <property type="match status" value="1"/>
</dbReference>
<dbReference type="Gene3D" id="1.25.40.10">
    <property type="entry name" value="Tetratricopeptide repeat domain"/>
    <property type="match status" value="2"/>
</dbReference>
<proteinExistence type="predicted"/>
<dbReference type="InterPro" id="IPR011990">
    <property type="entry name" value="TPR-like_helical_dom_sf"/>
</dbReference>
<dbReference type="AlphaFoldDB" id="A0A521EK16"/>
<feature type="transmembrane region" description="Helical" evidence="2">
    <location>
        <begin position="372"/>
        <end position="393"/>
    </location>
</feature>
<dbReference type="InterPro" id="IPR036890">
    <property type="entry name" value="HATPase_C_sf"/>
</dbReference>
<dbReference type="SMART" id="SM00028">
    <property type="entry name" value="TPR"/>
    <property type="match status" value="4"/>
</dbReference>
<dbReference type="Gene3D" id="3.30.565.10">
    <property type="entry name" value="Histidine kinase-like ATPase, C-terminal domain"/>
    <property type="match status" value="1"/>
</dbReference>
<accession>A0A521EK16</accession>
<reference evidence="3 4" key="1">
    <citation type="submission" date="2017-05" db="EMBL/GenBank/DDBJ databases">
        <authorList>
            <person name="Varghese N."/>
            <person name="Submissions S."/>
        </authorList>
    </citation>
    <scope>NUCLEOTIDE SEQUENCE [LARGE SCALE GENOMIC DNA]</scope>
    <source>
        <strain evidence="3 4">DSM 19382</strain>
    </source>
</reference>
<keyword evidence="1" id="KW-0175">Coiled coil</keyword>